<dbReference type="Proteomes" id="UP000683310">
    <property type="component" value="Chromosome"/>
</dbReference>
<proteinExistence type="predicted"/>
<dbReference type="PROSITE" id="PS51186">
    <property type="entry name" value="GNAT"/>
    <property type="match status" value="1"/>
</dbReference>
<dbReference type="InterPro" id="IPR000182">
    <property type="entry name" value="GNAT_dom"/>
</dbReference>
<feature type="domain" description="N-acetyltransferase" evidence="1">
    <location>
        <begin position="167"/>
        <end position="316"/>
    </location>
</feature>
<dbReference type="RefSeq" id="WP_213558357.1">
    <property type="nucleotide sequence ID" value="NZ_JBHTCI010000018.1"/>
</dbReference>
<dbReference type="EMBL" id="CP074371">
    <property type="protein sequence ID" value="QVI22274.1"/>
    <property type="molecule type" value="Genomic_DNA"/>
</dbReference>
<dbReference type="PANTHER" id="PTHR43072:SF60">
    <property type="entry name" value="L-2,4-DIAMINOBUTYRIC ACID ACETYLTRANSFERASE"/>
    <property type="match status" value="1"/>
</dbReference>
<dbReference type="Pfam" id="PF24553">
    <property type="entry name" value="Rv0428c_C"/>
    <property type="match status" value="1"/>
</dbReference>
<evidence type="ECO:0000313" key="3">
    <source>
        <dbReference type="Proteomes" id="UP000683310"/>
    </source>
</evidence>
<gene>
    <name evidence="2" type="ORF">KHQ06_04005</name>
</gene>
<reference evidence="2 3" key="1">
    <citation type="submission" date="2021-04" db="EMBL/GenBank/DDBJ databases">
        <title>Nocardia tengchongensis.</title>
        <authorList>
            <person name="Zhuang k."/>
            <person name="Ran Y."/>
            <person name="Li W."/>
        </authorList>
    </citation>
    <scope>NUCLEOTIDE SEQUENCE [LARGE SCALE GENOMIC DNA]</scope>
    <source>
        <strain evidence="2 3">CFH S0057</strain>
    </source>
</reference>
<name>A0ABX8CRU1_9NOCA</name>
<organism evidence="2 3">
    <name type="scientific">Nocardia tengchongensis</name>
    <dbReference type="NCBI Taxonomy" id="2055889"/>
    <lineage>
        <taxon>Bacteria</taxon>
        <taxon>Bacillati</taxon>
        <taxon>Actinomycetota</taxon>
        <taxon>Actinomycetes</taxon>
        <taxon>Mycobacteriales</taxon>
        <taxon>Nocardiaceae</taxon>
        <taxon>Nocardia</taxon>
    </lineage>
</organism>
<accession>A0ABX8CRU1</accession>
<dbReference type="InterPro" id="IPR056934">
    <property type="entry name" value="SH3_Rv0428c"/>
</dbReference>
<protein>
    <submittedName>
        <fullName evidence="2">GNAT family N-acetyltransferase</fullName>
    </submittedName>
</protein>
<keyword evidence="3" id="KW-1185">Reference proteome</keyword>
<dbReference type="InterPro" id="IPR056935">
    <property type="entry name" value="Rv0428c-like_C"/>
</dbReference>
<dbReference type="SUPFAM" id="SSF55729">
    <property type="entry name" value="Acyl-CoA N-acyltransferases (Nat)"/>
    <property type="match status" value="1"/>
</dbReference>
<evidence type="ECO:0000259" key="1">
    <source>
        <dbReference type="PROSITE" id="PS51186"/>
    </source>
</evidence>
<dbReference type="InterPro" id="IPR016181">
    <property type="entry name" value="Acyl_CoA_acyltransferase"/>
</dbReference>
<sequence length="316" mass="34328">MTASELPPIGKRVVVRYRLPAGYPQPLTDVIGELTATDPLTVRTADGQVVSIAWEEVVAWKPLGPRPIRTSEIRSLEAAAADGWPGLMRSWIDGWLLRAGDGYTYRANSAVPLGGTDGPASLNTDTLRRIGEWYTAHGLPLQLQLPDRLASAPAEWRRWHETQVLAVDIETMALPSGPSMVRFTPEPDGAWLSMHRHRGGDTDVGSTPVVDVLTAVRDGEVVFATLGLPAPIAIGRAAVTTAPDGRRWVGLTCVAVASGHRRHGLGALVCAEMIRWGRTHGATHAYVQVSDDNEAALALYQEMGFVEHHRYRYTAP</sequence>
<dbReference type="CDD" id="cd04301">
    <property type="entry name" value="NAT_SF"/>
    <property type="match status" value="1"/>
</dbReference>
<evidence type="ECO:0000313" key="2">
    <source>
        <dbReference type="EMBL" id="QVI22274.1"/>
    </source>
</evidence>
<dbReference type="Pfam" id="PF24551">
    <property type="entry name" value="SH3_Rv0428c"/>
    <property type="match status" value="1"/>
</dbReference>
<dbReference type="PANTHER" id="PTHR43072">
    <property type="entry name" value="N-ACETYLTRANSFERASE"/>
    <property type="match status" value="1"/>
</dbReference>
<dbReference type="Gene3D" id="3.40.630.30">
    <property type="match status" value="1"/>
</dbReference>